<dbReference type="Pfam" id="PF03737">
    <property type="entry name" value="RraA-like"/>
    <property type="match status" value="1"/>
</dbReference>
<reference evidence="11 12" key="1">
    <citation type="submission" date="2019-06" db="EMBL/GenBank/DDBJ databases">
        <title>Streptomyces sporangiiformans sp. nov., a novel actinomycete isolated from soil in Mount Song.</title>
        <authorList>
            <person name="Han L."/>
        </authorList>
    </citation>
    <scope>NUCLEOTIDE SEQUENCE [LARGE SCALE GENOMIC DNA]</scope>
    <source>
        <strain evidence="11 12">NEAU-SSA 1</strain>
    </source>
</reference>
<keyword evidence="5 9" id="KW-0479">Metal-binding</keyword>
<evidence type="ECO:0000313" key="12">
    <source>
        <dbReference type="Proteomes" id="UP000317378"/>
    </source>
</evidence>
<comment type="similarity">
    <text evidence="3 10">Belongs to the class II aldolase/RraA-like family.</text>
</comment>
<evidence type="ECO:0000313" key="11">
    <source>
        <dbReference type="EMBL" id="TPQ19464.1"/>
    </source>
</evidence>
<dbReference type="NCBIfam" id="NF006875">
    <property type="entry name" value="PRK09372.1"/>
    <property type="match status" value="1"/>
</dbReference>
<comment type="subunit">
    <text evidence="4 10">Homotrimer.</text>
</comment>
<evidence type="ECO:0000256" key="5">
    <source>
        <dbReference type="ARBA" id="ARBA00022723"/>
    </source>
</evidence>
<keyword evidence="6 10" id="KW-0456">Lyase</keyword>
<comment type="catalytic activity">
    <reaction evidence="1 10">
        <text>4-hydroxy-4-methyl-2-oxoglutarate = 2 pyruvate</text>
        <dbReference type="Rhea" id="RHEA:22748"/>
        <dbReference type="ChEBI" id="CHEBI:15361"/>
        <dbReference type="ChEBI" id="CHEBI:58276"/>
        <dbReference type="EC" id="4.1.3.17"/>
    </reaction>
</comment>
<evidence type="ECO:0000256" key="4">
    <source>
        <dbReference type="ARBA" id="ARBA00011233"/>
    </source>
</evidence>
<dbReference type="PANTHER" id="PTHR33254">
    <property type="entry name" value="4-HYDROXY-4-METHYL-2-OXOGLUTARATE ALDOLASE 3-RELATED"/>
    <property type="match status" value="1"/>
</dbReference>
<dbReference type="PANTHER" id="PTHR33254:SF4">
    <property type="entry name" value="4-HYDROXY-4-METHYL-2-OXOGLUTARATE ALDOLASE 3-RELATED"/>
    <property type="match status" value="1"/>
</dbReference>
<comment type="function">
    <text evidence="7 10">Catalyzes the aldol cleavage of 4-hydroxy-4-methyl-2-oxoglutarate (HMG) into 2 molecules of pyruvate. Also contains a secondary oxaloacetate (OAA) decarboxylase activity due to the common pyruvate enolate transition state formed following C-C bond cleavage in the retro-aldol and decarboxylation reactions.</text>
</comment>
<dbReference type="EC" id="4.1.1.112" evidence="10"/>
<evidence type="ECO:0000256" key="7">
    <source>
        <dbReference type="ARBA" id="ARBA00025046"/>
    </source>
</evidence>
<evidence type="ECO:0000256" key="6">
    <source>
        <dbReference type="ARBA" id="ARBA00023239"/>
    </source>
</evidence>
<feature type="binding site" evidence="9">
    <location>
        <position position="112"/>
    </location>
    <ligand>
        <name>Mg(2+)</name>
        <dbReference type="ChEBI" id="CHEBI:18420"/>
    </ligand>
</feature>
<evidence type="ECO:0000256" key="1">
    <source>
        <dbReference type="ARBA" id="ARBA00001342"/>
    </source>
</evidence>
<evidence type="ECO:0000256" key="8">
    <source>
        <dbReference type="ARBA" id="ARBA00047973"/>
    </source>
</evidence>
<sequence length="181" mass="18670">MTLDGEDADGVGVGSARSGADLYDEHGDDLQSCTTQFRLFGARTSFEGAVTTVRCHDDNVILKATLGDPGAGRVLVVDGGGSPTTALMGDLIAGMAASNGWEGVIIHGAVRDVEALSKINIGIKALSSNPRKSRKDGAGEKDVEVSFGEVTFTPGCHLYSDADGILVTRETGSAATVQRSL</sequence>
<dbReference type="EMBL" id="VCHX02000158">
    <property type="protein sequence ID" value="TPQ19464.1"/>
    <property type="molecule type" value="Genomic_DNA"/>
</dbReference>
<dbReference type="Proteomes" id="UP000317378">
    <property type="component" value="Unassembled WGS sequence"/>
</dbReference>
<feature type="binding site" evidence="9">
    <location>
        <begin position="89"/>
        <end position="92"/>
    </location>
    <ligand>
        <name>substrate</name>
    </ligand>
</feature>
<dbReference type="GO" id="GO:0047443">
    <property type="term" value="F:4-hydroxy-4-methyl-2-oxoglutarate aldolase activity"/>
    <property type="evidence" value="ECO:0007669"/>
    <property type="project" value="UniProtKB-EC"/>
</dbReference>
<evidence type="ECO:0000256" key="10">
    <source>
        <dbReference type="RuleBase" id="RU004338"/>
    </source>
</evidence>
<feature type="binding site" evidence="9">
    <location>
        <position position="111"/>
    </location>
    <ligand>
        <name>substrate</name>
    </ligand>
</feature>
<dbReference type="AlphaFoldDB" id="A0A505D6V0"/>
<keyword evidence="12" id="KW-1185">Reference proteome</keyword>
<gene>
    <name evidence="11" type="ORF">FGD71_025405</name>
</gene>
<dbReference type="GO" id="GO:0051252">
    <property type="term" value="P:regulation of RNA metabolic process"/>
    <property type="evidence" value="ECO:0007669"/>
    <property type="project" value="InterPro"/>
</dbReference>
<accession>A0A505D6V0</accession>
<dbReference type="Gene3D" id="3.50.30.40">
    <property type="entry name" value="Ribonuclease E inhibitor RraA/RraA-like"/>
    <property type="match status" value="1"/>
</dbReference>
<comment type="cofactor">
    <cofactor evidence="2 10">
        <name>a divalent metal cation</name>
        <dbReference type="ChEBI" id="CHEBI:60240"/>
    </cofactor>
</comment>
<proteinExistence type="inferred from homology"/>
<dbReference type="InterPro" id="IPR005493">
    <property type="entry name" value="RraA/RraA-like"/>
</dbReference>
<evidence type="ECO:0000256" key="3">
    <source>
        <dbReference type="ARBA" id="ARBA00008621"/>
    </source>
</evidence>
<dbReference type="GO" id="GO:0046872">
    <property type="term" value="F:metal ion binding"/>
    <property type="evidence" value="ECO:0007669"/>
    <property type="project" value="UniProtKB-KW"/>
</dbReference>
<dbReference type="OrthoDB" id="943692at2"/>
<comment type="catalytic activity">
    <reaction evidence="8 10">
        <text>oxaloacetate + H(+) = pyruvate + CO2</text>
        <dbReference type="Rhea" id="RHEA:15641"/>
        <dbReference type="ChEBI" id="CHEBI:15361"/>
        <dbReference type="ChEBI" id="CHEBI:15378"/>
        <dbReference type="ChEBI" id="CHEBI:16452"/>
        <dbReference type="ChEBI" id="CHEBI:16526"/>
        <dbReference type="EC" id="4.1.1.112"/>
    </reaction>
</comment>
<organism evidence="11 12">
    <name type="scientific">Streptomyces sporangiiformans</name>
    <dbReference type="NCBI Taxonomy" id="2315329"/>
    <lineage>
        <taxon>Bacteria</taxon>
        <taxon>Bacillati</taxon>
        <taxon>Actinomycetota</taxon>
        <taxon>Actinomycetes</taxon>
        <taxon>Kitasatosporales</taxon>
        <taxon>Streptomycetaceae</taxon>
        <taxon>Streptomyces</taxon>
    </lineage>
</organism>
<dbReference type="EC" id="4.1.3.17" evidence="10"/>
<dbReference type="SUPFAM" id="SSF89562">
    <property type="entry name" value="RraA-like"/>
    <property type="match status" value="1"/>
</dbReference>
<comment type="caution">
    <text evidence="11">The sequence shown here is derived from an EMBL/GenBank/DDBJ whole genome shotgun (WGS) entry which is preliminary data.</text>
</comment>
<dbReference type="CDD" id="cd16841">
    <property type="entry name" value="RraA_family"/>
    <property type="match status" value="1"/>
</dbReference>
<dbReference type="InterPro" id="IPR010203">
    <property type="entry name" value="RraA"/>
</dbReference>
<dbReference type="NCBIfam" id="TIGR01935">
    <property type="entry name" value="NOT-MenG"/>
    <property type="match status" value="1"/>
</dbReference>
<protein>
    <recommendedName>
        <fullName evidence="10">4-hydroxy-4-methyl-2-oxoglutarate aldolase</fullName>
        <shortName evidence="10">HMG aldolase</shortName>
        <ecNumber evidence="10">4.1.1.112</ecNumber>
        <ecNumber evidence="10">4.1.3.17</ecNumber>
    </recommendedName>
    <alternativeName>
        <fullName evidence="10">Oxaloacetate decarboxylase</fullName>
    </alternativeName>
</protein>
<dbReference type="GO" id="GO:0008948">
    <property type="term" value="F:oxaloacetate decarboxylase activity"/>
    <property type="evidence" value="ECO:0007669"/>
    <property type="project" value="UniProtKB-EC"/>
</dbReference>
<dbReference type="GO" id="GO:0008428">
    <property type="term" value="F:ribonuclease inhibitor activity"/>
    <property type="evidence" value="ECO:0007669"/>
    <property type="project" value="InterPro"/>
</dbReference>
<keyword evidence="9" id="KW-0460">Magnesium</keyword>
<evidence type="ECO:0000256" key="2">
    <source>
        <dbReference type="ARBA" id="ARBA00001968"/>
    </source>
</evidence>
<evidence type="ECO:0000256" key="9">
    <source>
        <dbReference type="PIRSR" id="PIRSR605493-1"/>
    </source>
</evidence>
<comment type="cofactor">
    <cofactor evidence="9">
        <name>Mg(2+)</name>
        <dbReference type="ChEBI" id="CHEBI:18420"/>
    </cofactor>
</comment>
<dbReference type="InterPro" id="IPR036704">
    <property type="entry name" value="RraA/RraA-like_sf"/>
</dbReference>
<name>A0A505D6V0_9ACTN</name>